<accession>A0A0G2BBW1</accession>
<dbReference type="GO" id="GO:0003677">
    <property type="term" value="F:DNA binding"/>
    <property type="evidence" value="ECO:0007669"/>
    <property type="project" value="InterPro"/>
</dbReference>
<dbReference type="PANTHER" id="PTHR33677">
    <property type="entry name" value="TRANSCRIPTIONAL REPRESSOR FRMR-RELATED"/>
    <property type="match status" value="1"/>
</dbReference>
<evidence type="ECO:0000313" key="2">
    <source>
        <dbReference type="Proteomes" id="UP000033870"/>
    </source>
</evidence>
<dbReference type="GO" id="GO:0046872">
    <property type="term" value="F:metal ion binding"/>
    <property type="evidence" value="ECO:0007669"/>
    <property type="project" value="InterPro"/>
</dbReference>
<name>A0A0G2BBW1_9BACT</name>
<protein>
    <recommendedName>
        <fullName evidence="3">Copper-sensing transcriptional repressor CsoR</fullName>
    </recommendedName>
</protein>
<dbReference type="Gene3D" id="1.20.58.1000">
    <property type="entry name" value="Metal-sensitive repressor, helix protomer"/>
    <property type="match status" value="1"/>
</dbReference>
<dbReference type="InterPro" id="IPR038390">
    <property type="entry name" value="Metal_Tscrpt_repr_sf"/>
</dbReference>
<dbReference type="Pfam" id="PF02583">
    <property type="entry name" value="Trns_repr_metal"/>
    <property type="match status" value="1"/>
</dbReference>
<dbReference type="PATRIC" id="fig|1619044.3.peg.75"/>
<dbReference type="Proteomes" id="UP000033870">
    <property type="component" value="Unassembled WGS sequence"/>
</dbReference>
<dbReference type="STRING" id="1619044.UY92_C0001G0068"/>
<dbReference type="GO" id="GO:0045892">
    <property type="term" value="P:negative regulation of DNA-templated transcription"/>
    <property type="evidence" value="ECO:0007669"/>
    <property type="project" value="UniProtKB-ARBA"/>
</dbReference>
<dbReference type="AlphaFoldDB" id="A0A0G2BBW1"/>
<comment type="caution">
    <text evidence="1">The sequence shown here is derived from an EMBL/GenBank/DDBJ whole genome shotgun (WGS) entry which is preliminary data.</text>
</comment>
<dbReference type="EMBL" id="LCRX01000001">
    <property type="protein sequence ID" value="KKW43054.1"/>
    <property type="molecule type" value="Genomic_DNA"/>
</dbReference>
<sequence length="91" mass="10372">MVDPYVSKIKTNLKKTQGQLQRIQKMIEEDRYCIDIAQQVNAAVGLLKQVNSYVLESHLLCCGAEKLNAKDKKTKEDFAKELVQAFSIKNK</sequence>
<evidence type="ECO:0008006" key="3">
    <source>
        <dbReference type="Google" id="ProtNLM"/>
    </source>
</evidence>
<reference evidence="1 2" key="1">
    <citation type="journal article" date="2015" name="Nature">
        <title>rRNA introns, odd ribosomes, and small enigmatic genomes across a large radiation of phyla.</title>
        <authorList>
            <person name="Brown C.T."/>
            <person name="Hug L.A."/>
            <person name="Thomas B.C."/>
            <person name="Sharon I."/>
            <person name="Castelle C.J."/>
            <person name="Singh A."/>
            <person name="Wilkins M.J."/>
            <person name="Williams K.H."/>
            <person name="Banfield J.F."/>
        </authorList>
    </citation>
    <scope>NUCLEOTIDE SEQUENCE [LARGE SCALE GENOMIC DNA]</scope>
</reference>
<dbReference type="InterPro" id="IPR003735">
    <property type="entry name" value="Metal_Tscrpt_repr"/>
</dbReference>
<evidence type="ECO:0000313" key="1">
    <source>
        <dbReference type="EMBL" id="KKW43054.1"/>
    </source>
</evidence>
<proteinExistence type="predicted"/>
<gene>
    <name evidence="1" type="ORF">UY92_C0001G0068</name>
</gene>
<organism evidence="1 2">
    <name type="scientific">Candidatus Magasanikbacteria bacterium GW2011_GWA2_56_11</name>
    <dbReference type="NCBI Taxonomy" id="1619044"/>
    <lineage>
        <taxon>Bacteria</taxon>
        <taxon>Candidatus Magasanikiibacteriota</taxon>
    </lineage>
</organism>